<proteinExistence type="predicted"/>
<reference evidence="2 3" key="1">
    <citation type="submission" date="2022-06" db="EMBL/GenBank/DDBJ databases">
        <title>Whole-genome of Asaia lannensis strain LMG 27011T.</title>
        <authorList>
            <person name="Sombolestani A."/>
        </authorList>
    </citation>
    <scope>NUCLEOTIDE SEQUENCE [LARGE SCALE GENOMIC DNA]</scope>
    <source>
        <strain evidence="2 3">NBRC 102526</strain>
    </source>
</reference>
<evidence type="ECO:0000256" key="1">
    <source>
        <dbReference type="SAM" id="SignalP"/>
    </source>
</evidence>
<keyword evidence="1" id="KW-0732">Signal</keyword>
<name>A0ABT1CJ66_9PROT</name>
<dbReference type="SMART" id="SM00028">
    <property type="entry name" value="TPR"/>
    <property type="match status" value="2"/>
</dbReference>
<sequence>MKHAFGALAIGSSLWAGPVLAYAPPQNLAQCMAPLPDTPDLVEETAQNWLHHGGGRDAHECLAQAELALGAYRDAAAEYETLSLPLSKAQGGQVLSPSERARHAVFAEQAAGAWLLAGDGKAAEHASRLALAAEPARLGLRVLLARSLSMQGHFAESIEALGALPEARAPAGSVDPFLVRALVVRATAYRYLGQNAKGMADVNQALVLSPDDIDALLERGILNVRLMQYARARGDWDRVIALAPDGHEAYLARQDEAVLDADPDQD</sequence>
<organism evidence="2 3">
    <name type="scientific">Asaia lannensis NBRC 102526</name>
    <dbReference type="NCBI Taxonomy" id="1307926"/>
    <lineage>
        <taxon>Bacteria</taxon>
        <taxon>Pseudomonadati</taxon>
        <taxon>Pseudomonadota</taxon>
        <taxon>Alphaproteobacteria</taxon>
        <taxon>Acetobacterales</taxon>
        <taxon>Acetobacteraceae</taxon>
        <taxon>Asaia</taxon>
    </lineage>
</organism>
<feature type="chain" id="PRO_5047371501" evidence="1">
    <location>
        <begin position="22"/>
        <end position="266"/>
    </location>
</feature>
<dbReference type="Gene3D" id="1.25.40.10">
    <property type="entry name" value="Tetratricopeptide repeat domain"/>
    <property type="match status" value="1"/>
</dbReference>
<dbReference type="EMBL" id="JAMXQU010000011">
    <property type="protein sequence ID" value="MCO6160909.1"/>
    <property type="molecule type" value="Genomic_DNA"/>
</dbReference>
<accession>A0ABT1CJ66</accession>
<evidence type="ECO:0000313" key="2">
    <source>
        <dbReference type="EMBL" id="MCO6160909.1"/>
    </source>
</evidence>
<dbReference type="Pfam" id="PF13371">
    <property type="entry name" value="TPR_9"/>
    <property type="match status" value="1"/>
</dbReference>
<protein>
    <submittedName>
        <fullName evidence="2">Tetratricopeptide repeat protein</fullName>
    </submittedName>
</protein>
<evidence type="ECO:0000313" key="3">
    <source>
        <dbReference type="Proteomes" id="UP001523401"/>
    </source>
</evidence>
<gene>
    <name evidence="2" type="ORF">NF685_12790</name>
</gene>
<dbReference type="InterPro" id="IPR011990">
    <property type="entry name" value="TPR-like_helical_dom_sf"/>
</dbReference>
<dbReference type="RefSeq" id="WP_252849912.1">
    <property type="nucleotide sequence ID" value="NZ_BAPW01000040.1"/>
</dbReference>
<dbReference type="Proteomes" id="UP001523401">
    <property type="component" value="Unassembled WGS sequence"/>
</dbReference>
<comment type="caution">
    <text evidence="2">The sequence shown here is derived from an EMBL/GenBank/DDBJ whole genome shotgun (WGS) entry which is preliminary data.</text>
</comment>
<feature type="signal peptide" evidence="1">
    <location>
        <begin position="1"/>
        <end position="21"/>
    </location>
</feature>
<dbReference type="SUPFAM" id="SSF48452">
    <property type="entry name" value="TPR-like"/>
    <property type="match status" value="1"/>
</dbReference>
<keyword evidence="3" id="KW-1185">Reference proteome</keyword>
<dbReference type="InterPro" id="IPR019734">
    <property type="entry name" value="TPR_rpt"/>
</dbReference>